<dbReference type="Proteomes" id="UP000663852">
    <property type="component" value="Unassembled WGS sequence"/>
</dbReference>
<feature type="transmembrane region" description="Helical" evidence="13">
    <location>
        <begin position="107"/>
        <end position="127"/>
    </location>
</feature>
<dbReference type="OrthoDB" id="6485510at2759"/>
<feature type="transmembrane region" description="Helical" evidence="13">
    <location>
        <begin position="79"/>
        <end position="101"/>
    </location>
</feature>
<name>A0A814FQZ1_ADIRI</name>
<keyword evidence="8" id="KW-0756">Sterol biosynthesis</keyword>
<evidence type="ECO:0000256" key="4">
    <source>
        <dbReference type="ARBA" id="ARBA00022692"/>
    </source>
</evidence>
<keyword evidence="4 13" id="KW-0812">Transmembrane</keyword>
<feature type="transmembrane region" description="Helical" evidence="13">
    <location>
        <begin position="55"/>
        <end position="72"/>
    </location>
</feature>
<keyword evidence="11" id="KW-1207">Sterol metabolism</keyword>
<comment type="caution">
    <text evidence="14">The sequence shown here is derived from an EMBL/GenBank/DDBJ whole genome shotgun (WGS) entry which is preliminary data.</text>
</comment>
<feature type="transmembrane region" description="Helical" evidence="13">
    <location>
        <begin position="7"/>
        <end position="25"/>
    </location>
</feature>
<evidence type="ECO:0000256" key="6">
    <source>
        <dbReference type="ARBA" id="ARBA00022955"/>
    </source>
</evidence>
<dbReference type="PANTHER" id="PTHR15451">
    <property type="entry name" value="ERGOSTEROL BIOSYNTHETIC PROTEIN 28-RELATED"/>
    <property type="match status" value="1"/>
</dbReference>
<dbReference type="EMBL" id="CAJNOJ010000296">
    <property type="protein sequence ID" value="CAF1378286.1"/>
    <property type="molecule type" value="Genomic_DNA"/>
</dbReference>
<evidence type="ECO:0000256" key="13">
    <source>
        <dbReference type="SAM" id="Phobius"/>
    </source>
</evidence>
<organism evidence="14 16">
    <name type="scientific">Adineta ricciae</name>
    <name type="common">Rotifer</name>
    <dbReference type="NCBI Taxonomy" id="249248"/>
    <lineage>
        <taxon>Eukaryota</taxon>
        <taxon>Metazoa</taxon>
        <taxon>Spiralia</taxon>
        <taxon>Gnathifera</taxon>
        <taxon>Rotifera</taxon>
        <taxon>Eurotatoria</taxon>
        <taxon>Bdelloidea</taxon>
        <taxon>Adinetida</taxon>
        <taxon>Adinetidae</taxon>
        <taxon>Adineta</taxon>
    </lineage>
</organism>
<dbReference type="GO" id="GO:0030674">
    <property type="term" value="F:protein-macromolecule adaptor activity"/>
    <property type="evidence" value="ECO:0007669"/>
    <property type="project" value="TreeGrafter"/>
</dbReference>
<keyword evidence="3" id="KW-0444">Lipid biosynthesis</keyword>
<sequence>MALSYLSYWLLIVSAYNFIGAAFLACKPESLEHLFVGSANILINDGMTVPILRRVIVWWTLTFAVLRTLTAFSLHHRALYLSTLWSFLVWLGWSCSEAFYFQTVPPYTLSFGMGMGTISTIWLLFYLPTMWSITANKRLKTEKLHCK</sequence>
<evidence type="ECO:0000256" key="3">
    <source>
        <dbReference type="ARBA" id="ARBA00022516"/>
    </source>
</evidence>
<evidence type="ECO:0000256" key="8">
    <source>
        <dbReference type="ARBA" id="ARBA00023011"/>
    </source>
</evidence>
<dbReference type="InterPro" id="IPR005352">
    <property type="entry name" value="Erg28"/>
</dbReference>
<evidence type="ECO:0000256" key="12">
    <source>
        <dbReference type="ARBA" id="ARBA00023221"/>
    </source>
</evidence>
<evidence type="ECO:0000256" key="5">
    <source>
        <dbReference type="ARBA" id="ARBA00022824"/>
    </source>
</evidence>
<accession>A0A814FQZ1</accession>
<evidence type="ECO:0000256" key="9">
    <source>
        <dbReference type="ARBA" id="ARBA00023098"/>
    </source>
</evidence>
<dbReference type="EMBL" id="CAJNOR010000694">
    <property type="protein sequence ID" value="CAF0983817.1"/>
    <property type="molecule type" value="Genomic_DNA"/>
</dbReference>
<keyword evidence="16" id="KW-1185">Reference proteome</keyword>
<evidence type="ECO:0000256" key="10">
    <source>
        <dbReference type="ARBA" id="ARBA00023136"/>
    </source>
</evidence>
<dbReference type="GO" id="GO:0005789">
    <property type="term" value="C:endoplasmic reticulum membrane"/>
    <property type="evidence" value="ECO:0007669"/>
    <property type="project" value="UniProtKB-SubCell"/>
</dbReference>
<evidence type="ECO:0000256" key="2">
    <source>
        <dbReference type="ARBA" id="ARBA00005377"/>
    </source>
</evidence>
<comment type="subcellular location">
    <subcellularLocation>
        <location evidence="1">Endoplasmic reticulum membrane</location>
        <topology evidence="1">Multi-pass membrane protein</topology>
    </subcellularLocation>
</comment>
<keyword evidence="7 13" id="KW-1133">Transmembrane helix</keyword>
<keyword evidence="10 13" id="KW-0472">Membrane</keyword>
<keyword evidence="5" id="KW-0256">Endoplasmic reticulum</keyword>
<evidence type="ECO:0000256" key="7">
    <source>
        <dbReference type="ARBA" id="ARBA00022989"/>
    </source>
</evidence>
<proteinExistence type="inferred from homology"/>
<evidence type="ECO:0000256" key="11">
    <source>
        <dbReference type="ARBA" id="ARBA00023166"/>
    </source>
</evidence>
<protein>
    <submittedName>
        <fullName evidence="14">Uncharacterized protein</fullName>
    </submittedName>
</protein>
<dbReference type="Pfam" id="PF03694">
    <property type="entry name" value="Erg28"/>
    <property type="match status" value="1"/>
</dbReference>
<keyword evidence="12" id="KW-0753">Steroid metabolism</keyword>
<dbReference type="Proteomes" id="UP000663828">
    <property type="component" value="Unassembled WGS sequence"/>
</dbReference>
<evidence type="ECO:0000313" key="15">
    <source>
        <dbReference type="EMBL" id="CAF1378286.1"/>
    </source>
</evidence>
<evidence type="ECO:0000313" key="14">
    <source>
        <dbReference type="EMBL" id="CAF0983817.1"/>
    </source>
</evidence>
<dbReference type="GO" id="GO:0016126">
    <property type="term" value="P:sterol biosynthetic process"/>
    <property type="evidence" value="ECO:0007669"/>
    <property type="project" value="UniProtKB-KW"/>
</dbReference>
<evidence type="ECO:0000313" key="16">
    <source>
        <dbReference type="Proteomes" id="UP000663828"/>
    </source>
</evidence>
<dbReference type="PANTHER" id="PTHR15451:SF19">
    <property type="entry name" value="ERGOSTEROL BIOSYNTHETIC PROTEIN 28 HOMOLOG"/>
    <property type="match status" value="1"/>
</dbReference>
<gene>
    <name evidence="15" type="ORF">EDS130_LOCUS34774</name>
    <name evidence="14" type="ORF">XAT740_LOCUS12327</name>
</gene>
<dbReference type="AlphaFoldDB" id="A0A814FQZ1"/>
<evidence type="ECO:0000256" key="1">
    <source>
        <dbReference type="ARBA" id="ARBA00004477"/>
    </source>
</evidence>
<comment type="similarity">
    <text evidence="2">Belongs to the ERG28 family.</text>
</comment>
<reference evidence="14" key="1">
    <citation type="submission" date="2021-02" db="EMBL/GenBank/DDBJ databases">
        <authorList>
            <person name="Nowell W R."/>
        </authorList>
    </citation>
    <scope>NUCLEOTIDE SEQUENCE</scope>
</reference>
<keyword evidence="9" id="KW-0443">Lipid metabolism</keyword>
<keyword evidence="6" id="KW-0752">Steroid biosynthesis</keyword>